<evidence type="ECO:0000256" key="1">
    <source>
        <dbReference type="ARBA" id="ARBA00023002"/>
    </source>
</evidence>
<dbReference type="Gene3D" id="3.40.50.720">
    <property type="entry name" value="NAD(P)-binding Rossmann-like Domain"/>
    <property type="match status" value="1"/>
</dbReference>
<keyword evidence="1" id="KW-0560">Oxidoreductase</keyword>
<evidence type="ECO:0000313" key="3">
    <source>
        <dbReference type="EMBL" id="KAI5081555.1"/>
    </source>
</evidence>
<dbReference type="Proteomes" id="UP000886520">
    <property type="component" value="Chromosome 2"/>
</dbReference>
<keyword evidence="4" id="KW-1185">Reference proteome</keyword>
<dbReference type="InterPro" id="IPR001509">
    <property type="entry name" value="Epimerase_deHydtase"/>
</dbReference>
<protein>
    <recommendedName>
        <fullName evidence="2">NAD-dependent epimerase/dehydratase domain-containing protein</fullName>
    </recommendedName>
</protein>
<name>A0A9D4V7Z7_ADICA</name>
<dbReference type="InterPro" id="IPR036291">
    <property type="entry name" value="NAD(P)-bd_dom_sf"/>
</dbReference>
<accession>A0A9D4V7Z7</accession>
<dbReference type="EMBL" id="JABFUD020000003">
    <property type="protein sequence ID" value="KAI5081555.1"/>
    <property type="molecule type" value="Genomic_DNA"/>
</dbReference>
<evidence type="ECO:0000313" key="4">
    <source>
        <dbReference type="Proteomes" id="UP000886520"/>
    </source>
</evidence>
<dbReference type="GO" id="GO:0016616">
    <property type="term" value="F:oxidoreductase activity, acting on the CH-OH group of donors, NAD or NADP as acceptor"/>
    <property type="evidence" value="ECO:0007669"/>
    <property type="project" value="TreeGrafter"/>
</dbReference>
<dbReference type="Pfam" id="PF01370">
    <property type="entry name" value="Epimerase"/>
    <property type="match status" value="1"/>
</dbReference>
<dbReference type="PANTHER" id="PTHR10366">
    <property type="entry name" value="NAD DEPENDENT EPIMERASE/DEHYDRATASE"/>
    <property type="match status" value="1"/>
</dbReference>
<dbReference type="FunFam" id="3.40.50.720:FF:000085">
    <property type="entry name" value="Dihydroflavonol reductase"/>
    <property type="match status" value="1"/>
</dbReference>
<gene>
    <name evidence="3" type="ORF">GOP47_0001298</name>
</gene>
<proteinExistence type="predicted"/>
<comment type="caution">
    <text evidence="3">The sequence shown here is derived from an EMBL/GenBank/DDBJ whole genome shotgun (WGS) entry which is preliminary data.</text>
</comment>
<sequence length="321" mass="36005">MEVCVTGGTGYIASHLIKALLGKGYRVRTTVRNAKDANKTNFLWSIPGATERLSLYEANLLEEGSFDEAIRGVDGVFHVASPVIVTNWQDPEKSFLEPCLKGTNNVLASCAKSTTIRRVVLTSSCSSIRYDFYEHNNAPSLDESYWSNPDYCRHFQLWYAWAKTLAEKEAWKIAQGKNLDLVVVNPSFVVGPLLSKEPTSTILLVLGLLKGFIRKYPNSRMGYVHIDDVVLAHLLAYEDLSISGRLVCSGNVYHWREIAEMLKMKYPLLPIPTICSDELGNDIPHTMNTTKLQKLGLKAFKSVEEMFDDCITSLQIHGHLM</sequence>
<dbReference type="OrthoDB" id="2735536at2759"/>
<organism evidence="3 4">
    <name type="scientific">Adiantum capillus-veneris</name>
    <name type="common">Maidenhair fern</name>
    <dbReference type="NCBI Taxonomy" id="13818"/>
    <lineage>
        <taxon>Eukaryota</taxon>
        <taxon>Viridiplantae</taxon>
        <taxon>Streptophyta</taxon>
        <taxon>Embryophyta</taxon>
        <taxon>Tracheophyta</taxon>
        <taxon>Polypodiopsida</taxon>
        <taxon>Polypodiidae</taxon>
        <taxon>Polypodiales</taxon>
        <taxon>Pteridineae</taxon>
        <taxon>Pteridaceae</taxon>
        <taxon>Vittarioideae</taxon>
        <taxon>Adiantum</taxon>
    </lineage>
</organism>
<dbReference type="AlphaFoldDB" id="A0A9D4V7Z7"/>
<dbReference type="SUPFAM" id="SSF51735">
    <property type="entry name" value="NAD(P)-binding Rossmann-fold domains"/>
    <property type="match status" value="1"/>
</dbReference>
<dbReference type="CDD" id="cd08958">
    <property type="entry name" value="FR_SDR_e"/>
    <property type="match status" value="1"/>
</dbReference>
<reference evidence="3" key="1">
    <citation type="submission" date="2021-01" db="EMBL/GenBank/DDBJ databases">
        <title>Adiantum capillus-veneris genome.</title>
        <authorList>
            <person name="Fang Y."/>
            <person name="Liao Q."/>
        </authorList>
    </citation>
    <scope>NUCLEOTIDE SEQUENCE</scope>
    <source>
        <strain evidence="3">H3</strain>
        <tissue evidence="3">Leaf</tissue>
    </source>
</reference>
<dbReference type="PANTHER" id="PTHR10366:SF503">
    <property type="entry name" value="TETRAKETIDE ALPHA-PYRONE REDUCTASE 2"/>
    <property type="match status" value="1"/>
</dbReference>
<dbReference type="InterPro" id="IPR050425">
    <property type="entry name" value="NAD(P)_dehydrat-like"/>
</dbReference>
<evidence type="ECO:0000259" key="2">
    <source>
        <dbReference type="Pfam" id="PF01370"/>
    </source>
</evidence>
<feature type="domain" description="NAD-dependent epimerase/dehydratase" evidence="2">
    <location>
        <begin position="3"/>
        <end position="239"/>
    </location>
</feature>